<organism evidence="1 2">
    <name type="scientific">Spiromyces aspiralis</name>
    <dbReference type="NCBI Taxonomy" id="68401"/>
    <lineage>
        <taxon>Eukaryota</taxon>
        <taxon>Fungi</taxon>
        <taxon>Fungi incertae sedis</taxon>
        <taxon>Zoopagomycota</taxon>
        <taxon>Kickxellomycotina</taxon>
        <taxon>Kickxellomycetes</taxon>
        <taxon>Kickxellales</taxon>
        <taxon>Kickxellaceae</taxon>
        <taxon>Spiromyces</taxon>
    </lineage>
</organism>
<protein>
    <submittedName>
        <fullName evidence="1">Choline-phosphate cytidylyltransferase</fullName>
        <ecNumber evidence="1">2.7.7.15</ecNumber>
    </submittedName>
</protein>
<dbReference type="Proteomes" id="UP001145114">
    <property type="component" value="Unassembled WGS sequence"/>
</dbReference>
<comment type="caution">
    <text evidence="1">The sequence shown here is derived from an EMBL/GenBank/DDBJ whole genome shotgun (WGS) entry which is preliminary data.</text>
</comment>
<dbReference type="EMBL" id="JAMZIH010005633">
    <property type="protein sequence ID" value="KAJ1674866.1"/>
    <property type="molecule type" value="Genomic_DNA"/>
</dbReference>
<evidence type="ECO:0000313" key="2">
    <source>
        <dbReference type="Proteomes" id="UP001145114"/>
    </source>
</evidence>
<sequence length="303" mass="34977">MSTTTNNNSDGTAEDTKPINTPKVDLTGKPYKINPPPTDRQVRLYCDGIYDLFHFGHARALEQAKKSFDNVYLMVGVCNDEDTHKYKGKTVLTEEERYDSLRHCRWVDEVIRDAPWVVTQEFLDRHRIDYVCHDDLPYASKGVEDVYAFVKNQGRFLPTQRTEGISTSDLITRIISDYDAYLRRNLARGMSAKDLNISFLKEKEMVFQNQMANLKSTVARSLKETRGNILTELNDLKREFREMFDFWDNRRKEFIRGFNVLFDNQVSNANKDDTGPINSPTVVSEPSSPKQSASYGDDGRTRK</sequence>
<proteinExistence type="predicted"/>
<keyword evidence="1" id="KW-0548">Nucleotidyltransferase</keyword>
<gene>
    <name evidence="1" type="primary">PCT1</name>
    <name evidence="1" type="ORF">EV182_002406</name>
</gene>
<evidence type="ECO:0000313" key="1">
    <source>
        <dbReference type="EMBL" id="KAJ1674866.1"/>
    </source>
</evidence>
<keyword evidence="2" id="KW-1185">Reference proteome</keyword>
<accession>A0ACC1HGU5</accession>
<dbReference type="EC" id="2.7.7.15" evidence="1"/>
<name>A0ACC1HGU5_9FUNG</name>
<reference evidence="1" key="1">
    <citation type="submission" date="2022-06" db="EMBL/GenBank/DDBJ databases">
        <title>Phylogenomic reconstructions and comparative analyses of Kickxellomycotina fungi.</title>
        <authorList>
            <person name="Reynolds N.K."/>
            <person name="Stajich J.E."/>
            <person name="Barry K."/>
            <person name="Grigoriev I.V."/>
            <person name="Crous P."/>
            <person name="Smith M.E."/>
        </authorList>
    </citation>
    <scope>NUCLEOTIDE SEQUENCE</scope>
    <source>
        <strain evidence="1">RSA 2271</strain>
    </source>
</reference>
<keyword evidence="1" id="KW-0808">Transferase</keyword>